<dbReference type="PRINTS" id="PR00081">
    <property type="entry name" value="GDHRDH"/>
</dbReference>
<dbReference type="PANTHER" id="PTHR43477:SF1">
    <property type="entry name" value="DIHYDROANTICAPSIN 7-DEHYDROGENASE"/>
    <property type="match status" value="1"/>
</dbReference>
<keyword evidence="5" id="KW-1185">Reference proteome</keyword>
<dbReference type="AlphaFoldDB" id="A0A242CCF9"/>
<evidence type="ECO:0000313" key="3">
    <source>
        <dbReference type="EMBL" id="MEI5993676.1"/>
    </source>
</evidence>
<dbReference type="SUPFAM" id="SSF51735">
    <property type="entry name" value="NAD(P)-binding Rossmann-fold domains"/>
    <property type="match status" value="1"/>
</dbReference>
<reference evidence="4" key="1">
    <citation type="submission" date="2017-05" db="EMBL/GenBank/DDBJ databases">
        <title>The Genome Sequence of Enterococcus sp. 4G2_DIV0659.</title>
        <authorList>
            <consortium name="The Broad Institute Genomics Platform"/>
            <consortium name="The Broad Institute Genomic Center for Infectious Diseases"/>
            <person name="Earl A."/>
            <person name="Manson A."/>
            <person name="Schwartman J."/>
            <person name="Gilmore M."/>
            <person name="Abouelleil A."/>
            <person name="Cao P."/>
            <person name="Chapman S."/>
            <person name="Cusick C."/>
            <person name="Shea T."/>
            <person name="Young S."/>
            <person name="Neafsey D."/>
            <person name="Nusbaum C."/>
            <person name="Birren B."/>
        </authorList>
    </citation>
    <scope>NUCLEOTIDE SEQUENCE [LARGE SCALE GENOMIC DNA]</scope>
    <source>
        <strain evidence="4">4G2_DIV0659</strain>
    </source>
</reference>
<proteinExistence type="inferred from homology"/>
<dbReference type="Proteomes" id="UP000195139">
    <property type="component" value="Unassembled WGS sequence"/>
</dbReference>
<evidence type="ECO:0008006" key="6">
    <source>
        <dbReference type="Google" id="ProtNLM"/>
    </source>
</evidence>
<dbReference type="OrthoDB" id="9803333at2"/>
<dbReference type="PROSITE" id="PS00061">
    <property type="entry name" value="ADH_SHORT"/>
    <property type="match status" value="1"/>
</dbReference>
<dbReference type="InterPro" id="IPR051122">
    <property type="entry name" value="SDR_DHRS6-like"/>
</dbReference>
<comment type="caution">
    <text evidence="4">The sequence shown here is derived from an EMBL/GenBank/DDBJ whole genome shotgun (WGS) entry which is preliminary data.</text>
</comment>
<dbReference type="GO" id="GO:0016491">
    <property type="term" value="F:oxidoreductase activity"/>
    <property type="evidence" value="ECO:0007669"/>
    <property type="project" value="UniProtKB-KW"/>
</dbReference>
<dbReference type="InterPro" id="IPR036291">
    <property type="entry name" value="NAD(P)-bd_dom_sf"/>
</dbReference>
<reference evidence="3 5" key="2">
    <citation type="submission" date="2018-07" db="EMBL/GenBank/DDBJ databases">
        <title>The Genome Sequence of Enterococcus sp. DIV0659b.</title>
        <authorList>
            <consortium name="The Broad Institute Genomics Platform"/>
            <consortium name="The Broad Institute Genomic Center for Infectious Diseases"/>
            <person name="Earl A."/>
            <person name="Manson A."/>
            <person name="Schwartman J."/>
            <person name="Gilmore M."/>
            <person name="Abouelleil A."/>
            <person name="Cao P."/>
            <person name="Chapman S."/>
            <person name="Cusick C."/>
            <person name="Shea T."/>
            <person name="Young S."/>
            <person name="Neafsey D."/>
            <person name="Nusbaum C."/>
            <person name="Birren B."/>
        </authorList>
    </citation>
    <scope>NUCLEOTIDE SEQUENCE [LARGE SCALE GENOMIC DNA]</scope>
    <source>
        <strain evidence="3 5">4G2_DIV0659</strain>
    </source>
</reference>
<sequence>MKKKILIFGGSGGIGSEIVVNLTEKYEVIVFDKNEKKHLAYQRAGIKSFLVDLTEEASKKVVLDYAHQASELYGVIFASGLMIPGSVTELSKEEWLMTMNVNLNLVFEYSQLLLPYLTKHTHAHIIALASHLGVVGTYNMSAYSVSKAAVIELVKCMALDYGDQGVLVNAVSPGFVKTNMLSNAMKQLTKNKKWMFTTGGLPKQYIQNSDIAQAITFILKQTSMTGENIVIDGGYTAR</sequence>
<name>A0A242CCF9_9ENTE</name>
<protein>
    <recommendedName>
        <fullName evidence="6">Short chain dehydrogenase</fullName>
    </recommendedName>
</protein>
<evidence type="ECO:0000256" key="1">
    <source>
        <dbReference type="ARBA" id="ARBA00006484"/>
    </source>
</evidence>
<dbReference type="STRING" id="1834181.A5880_002214"/>
<dbReference type="Gene3D" id="3.40.50.720">
    <property type="entry name" value="NAD(P)-binding Rossmann-like Domain"/>
    <property type="match status" value="1"/>
</dbReference>
<dbReference type="PANTHER" id="PTHR43477">
    <property type="entry name" value="DIHYDROANTICAPSIN 7-DEHYDROGENASE"/>
    <property type="match status" value="1"/>
</dbReference>
<dbReference type="EMBL" id="NGLE01000003">
    <property type="protein sequence ID" value="OTO07944.1"/>
    <property type="molecule type" value="Genomic_DNA"/>
</dbReference>
<evidence type="ECO:0000313" key="4">
    <source>
        <dbReference type="EMBL" id="OTO07944.1"/>
    </source>
</evidence>
<gene>
    <name evidence="3" type="ORF">A5880_001223</name>
    <name evidence="4" type="ORF">A5880_002214</name>
</gene>
<organism evidence="4">
    <name type="scientific">Candidatus Enterococcus mansonii</name>
    <dbReference type="NCBI Taxonomy" id="1834181"/>
    <lineage>
        <taxon>Bacteria</taxon>
        <taxon>Bacillati</taxon>
        <taxon>Bacillota</taxon>
        <taxon>Bacilli</taxon>
        <taxon>Lactobacillales</taxon>
        <taxon>Enterococcaceae</taxon>
        <taxon>Enterococcus</taxon>
    </lineage>
</organism>
<keyword evidence="2" id="KW-0560">Oxidoreductase</keyword>
<comment type="similarity">
    <text evidence="1">Belongs to the short-chain dehydrogenases/reductases (SDR) family.</text>
</comment>
<dbReference type="CDD" id="cd05233">
    <property type="entry name" value="SDR_c"/>
    <property type="match status" value="1"/>
</dbReference>
<dbReference type="InterPro" id="IPR020904">
    <property type="entry name" value="Sc_DH/Rdtase_CS"/>
</dbReference>
<dbReference type="RefSeq" id="WP_086331092.1">
    <property type="nucleotide sequence ID" value="NZ_NGLE02000001.1"/>
</dbReference>
<dbReference type="EMBL" id="NGLE02000001">
    <property type="protein sequence ID" value="MEI5993676.1"/>
    <property type="molecule type" value="Genomic_DNA"/>
</dbReference>
<dbReference type="InterPro" id="IPR002347">
    <property type="entry name" value="SDR_fam"/>
</dbReference>
<accession>A0A242CCF9</accession>
<dbReference type="Pfam" id="PF00106">
    <property type="entry name" value="adh_short"/>
    <property type="match status" value="1"/>
</dbReference>
<evidence type="ECO:0000256" key="2">
    <source>
        <dbReference type="ARBA" id="ARBA00023002"/>
    </source>
</evidence>
<evidence type="ECO:0000313" key="5">
    <source>
        <dbReference type="Proteomes" id="UP000195139"/>
    </source>
</evidence>